<sequence>MSSQEERQKLNYEVQCDSCTESWSDGLLELIDNLTKEELVQVSDYINKKLNNQLS</sequence>
<name>A0A0F9GLI1_9ZZZZ</name>
<protein>
    <submittedName>
        <fullName evidence="1">Uncharacterized protein</fullName>
    </submittedName>
</protein>
<dbReference type="AlphaFoldDB" id="A0A0F9GLI1"/>
<gene>
    <name evidence="1" type="ORF">LCGC14_1812130</name>
</gene>
<organism evidence="1">
    <name type="scientific">marine sediment metagenome</name>
    <dbReference type="NCBI Taxonomy" id="412755"/>
    <lineage>
        <taxon>unclassified sequences</taxon>
        <taxon>metagenomes</taxon>
        <taxon>ecological metagenomes</taxon>
    </lineage>
</organism>
<comment type="caution">
    <text evidence="1">The sequence shown here is derived from an EMBL/GenBank/DDBJ whole genome shotgun (WGS) entry which is preliminary data.</text>
</comment>
<reference evidence="1" key="1">
    <citation type="journal article" date="2015" name="Nature">
        <title>Complex archaea that bridge the gap between prokaryotes and eukaryotes.</title>
        <authorList>
            <person name="Spang A."/>
            <person name="Saw J.H."/>
            <person name="Jorgensen S.L."/>
            <person name="Zaremba-Niedzwiedzka K."/>
            <person name="Martijn J."/>
            <person name="Lind A.E."/>
            <person name="van Eijk R."/>
            <person name="Schleper C."/>
            <person name="Guy L."/>
            <person name="Ettema T.J."/>
        </authorList>
    </citation>
    <scope>NUCLEOTIDE SEQUENCE</scope>
</reference>
<evidence type="ECO:0000313" key="1">
    <source>
        <dbReference type="EMBL" id="KKL99668.1"/>
    </source>
</evidence>
<dbReference type="EMBL" id="LAZR01017619">
    <property type="protein sequence ID" value="KKL99668.1"/>
    <property type="molecule type" value="Genomic_DNA"/>
</dbReference>
<accession>A0A0F9GLI1</accession>
<proteinExistence type="predicted"/>